<dbReference type="GO" id="GO:0016020">
    <property type="term" value="C:membrane"/>
    <property type="evidence" value="ECO:0007669"/>
    <property type="project" value="UniProtKB-SubCell"/>
</dbReference>
<keyword evidence="2 6" id="KW-0812">Transmembrane</keyword>
<sequence>MSLRIGFWFGILLISVFAAHWGAERLSSPLKKLRRQWGLTAVAGGTFIGLAAASPEIAINTVSALRDVGSIGLGNSFGANVLSMPLMVTAAYLAVRTTDVTQQRGEDSKAAASQNPTDSPEQLPVRRTAVTVLAIPYILILVLVAVLTLPAPWRGLQPLDGWLLAIAYLIYAGQALVRGRQEGENVQWTRKEVGLAVAGVIVLAVGSYFAIRATEQLVAAFGISEIVGGLFITGTMSTLPELFATWSIVKSGQFTSGTTGVVTDNAVTMTVALVPLAFVTVPIDDFQLYWVSFAFLVAMPLLYTVFIYWSPEQSGFSLWQVIAFDLSYLVFLGVIIAVIF</sequence>
<feature type="transmembrane region" description="Helical" evidence="6">
    <location>
        <begin position="35"/>
        <end position="53"/>
    </location>
</feature>
<evidence type="ECO:0000256" key="6">
    <source>
        <dbReference type="SAM" id="Phobius"/>
    </source>
</evidence>
<keyword evidence="3 6" id="KW-1133">Transmembrane helix</keyword>
<evidence type="ECO:0000256" key="4">
    <source>
        <dbReference type="ARBA" id="ARBA00023136"/>
    </source>
</evidence>
<comment type="caution">
    <text evidence="8">The sequence shown here is derived from an EMBL/GenBank/DDBJ whole genome shotgun (WGS) entry which is preliminary data.</text>
</comment>
<feature type="domain" description="Sodium/calcium exchanger membrane region" evidence="7">
    <location>
        <begin position="193"/>
        <end position="336"/>
    </location>
</feature>
<protein>
    <submittedName>
        <fullName evidence="8">Sodium:calcium antiporter</fullName>
    </submittedName>
</protein>
<keyword evidence="4 6" id="KW-0472">Membrane</keyword>
<feature type="compositionally biased region" description="Polar residues" evidence="5">
    <location>
        <begin position="111"/>
        <end position="120"/>
    </location>
</feature>
<comment type="subcellular location">
    <subcellularLocation>
        <location evidence="1">Membrane</location>
        <topology evidence="1">Multi-pass membrane protein</topology>
    </subcellularLocation>
</comment>
<dbReference type="InterPro" id="IPR044880">
    <property type="entry name" value="NCX_ion-bd_dom_sf"/>
</dbReference>
<feature type="transmembrane region" description="Helical" evidence="6">
    <location>
        <begin position="217"/>
        <end position="239"/>
    </location>
</feature>
<feature type="transmembrane region" description="Helical" evidence="6">
    <location>
        <begin position="260"/>
        <end position="283"/>
    </location>
</feature>
<feature type="transmembrane region" description="Helical" evidence="6">
    <location>
        <begin position="6"/>
        <end position="23"/>
    </location>
</feature>
<evidence type="ECO:0000256" key="2">
    <source>
        <dbReference type="ARBA" id="ARBA00022692"/>
    </source>
</evidence>
<reference evidence="8 9" key="1">
    <citation type="journal article" date="2019" name="Int. J. Syst. Evol. Microbiol.">
        <title>The Global Catalogue of Microorganisms (GCM) 10K type strain sequencing project: providing services to taxonomists for standard genome sequencing and annotation.</title>
        <authorList>
            <consortium name="The Broad Institute Genomics Platform"/>
            <consortium name="The Broad Institute Genome Sequencing Center for Infectious Disease"/>
            <person name="Wu L."/>
            <person name="Ma J."/>
        </authorList>
    </citation>
    <scope>NUCLEOTIDE SEQUENCE [LARGE SCALE GENOMIC DNA]</scope>
    <source>
        <strain evidence="8 9">CGMCC 1.15824</strain>
    </source>
</reference>
<evidence type="ECO:0000256" key="5">
    <source>
        <dbReference type="SAM" id="MobiDB-lite"/>
    </source>
</evidence>
<feature type="transmembrane region" description="Helical" evidence="6">
    <location>
        <begin position="193"/>
        <end position="211"/>
    </location>
</feature>
<proteinExistence type="predicted"/>
<feature type="transmembrane region" description="Helical" evidence="6">
    <location>
        <begin position="316"/>
        <end position="339"/>
    </location>
</feature>
<dbReference type="Pfam" id="PF01699">
    <property type="entry name" value="Na_Ca_ex"/>
    <property type="match status" value="2"/>
</dbReference>
<name>A0ABD5QIQ2_9EURY</name>
<feature type="transmembrane region" description="Helical" evidence="6">
    <location>
        <begin position="161"/>
        <end position="177"/>
    </location>
</feature>
<gene>
    <name evidence="8" type="ORF">ACFPFO_17900</name>
</gene>
<dbReference type="InterPro" id="IPR004837">
    <property type="entry name" value="NaCa_Exmemb"/>
</dbReference>
<evidence type="ECO:0000313" key="8">
    <source>
        <dbReference type="EMBL" id="MFC4989598.1"/>
    </source>
</evidence>
<evidence type="ECO:0000256" key="3">
    <source>
        <dbReference type="ARBA" id="ARBA00022989"/>
    </source>
</evidence>
<feature type="domain" description="Sodium/calcium exchanger membrane region" evidence="7">
    <location>
        <begin position="9"/>
        <end position="172"/>
    </location>
</feature>
<evidence type="ECO:0000259" key="7">
    <source>
        <dbReference type="Pfam" id="PF01699"/>
    </source>
</evidence>
<evidence type="ECO:0000313" key="9">
    <source>
        <dbReference type="Proteomes" id="UP001595925"/>
    </source>
</evidence>
<organism evidence="8 9">
    <name type="scientific">Saliphagus infecundisoli</name>
    <dbReference type="NCBI Taxonomy" id="1849069"/>
    <lineage>
        <taxon>Archaea</taxon>
        <taxon>Methanobacteriati</taxon>
        <taxon>Methanobacteriota</taxon>
        <taxon>Stenosarchaea group</taxon>
        <taxon>Halobacteria</taxon>
        <taxon>Halobacteriales</taxon>
        <taxon>Natrialbaceae</taxon>
        <taxon>Saliphagus</taxon>
    </lineage>
</organism>
<feature type="region of interest" description="Disordered" evidence="5">
    <location>
        <begin position="103"/>
        <end position="122"/>
    </location>
</feature>
<evidence type="ECO:0000256" key="1">
    <source>
        <dbReference type="ARBA" id="ARBA00004141"/>
    </source>
</evidence>
<dbReference type="AlphaFoldDB" id="A0ABD5QIQ2"/>
<feature type="transmembrane region" description="Helical" evidence="6">
    <location>
        <begin position="289"/>
        <end position="309"/>
    </location>
</feature>
<feature type="transmembrane region" description="Helical" evidence="6">
    <location>
        <begin position="73"/>
        <end position="95"/>
    </location>
</feature>
<dbReference type="RefSeq" id="WP_224829648.1">
    <property type="nucleotide sequence ID" value="NZ_JAIVEF010000023.1"/>
</dbReference>
<accession>A0ABD5QIQ2</accession>
<keyword evidence="9" id="KW-1185">Reference proteome</keyword>
<dbReference type="EMBL" id="JBHSJG010000050">
    <property type="protein sequence ID" value="MFC4989598.1"/>
    <property type="molecule type" value="Genomic_DNA"/>
</dbReference>
<feature type="transmembrane region" description="Helical" evidence="6">
    <location>
        <begin position="129"/>
        <end position="149"/>
    </location>
</feature>
<dbReference type="Proteomes" id="UP001595925">
    <property type="component" value="Unassembled WGS sequence"/>
</dbReference>
<dbReference type="Gene3D" id="1.20.1420.30">
    <property type="entry name" value="NCX, central ion-binding region"/>
    <property type="match status" value="1"/>
</dbReference>